<evidence type="ECO:0000313" key="3">
    <source>
        <dbReference type="Proteomes" id="UP000078335"/>
    </source>
</evidence>
<dbReference type="EMBL" id="LDRB01000027">
    <property type="protein sequence ID" value="KTR40731.1"/>
    <property type="molecule type" value="Genomic_DNA"/>
</dbReference>
<reference evidence="2 3" key="1">
    <citation type="journal article" date="2016" name="Front. Microbiol.">
        <title>Genomic Resource of Rice Seed Associated Bacteria.</title>
        <authorList>
            <person name="Midha S."/>
            <person name="Bansal K."/>
            <person name="Sharma S."/>
            <person name="Kumar N."/>
            <person name="Patil P.P."/>
            <person name="Chaudhry V."/>
            <person name="Patil P.B."/>
        </authorList>
    </citation>
    <scope>NUCLEOTIDE SEQUENCE [LARGE SCALE GENOMIC DNA]</scope>
    <source>
        <strain evidence="2 3">NS263</strain>
    </source>
</reference>
<keyword evidence="3" id="KW-1185">Reference proteome</keyword>
<protein>
    <recommendedName>
        <fullName evidence="4">Transposase</fullName>
    </recommendedName>
</protein>
<organism evidence="2 3">
    <name type="scientific">Curtobacterium oceanosedimentum</name>
    <dbReference type="NCBI Taxonomy" id="465820"/>
    <lineage>
        <taxon>Bacteria</taxon>
        <taxon>Bacillati</taxon>
        <taxon>Actinomycetota</taxon>
        <taxon>Actinomycetes</taxon>
        <taxon>Micrococcales</taxon>
        <taxon>Microbacteriaceae</taxon>
        <taxon>Curtobacterium</taxon>
    </lineage>
</organism>
<comment type="caution">
    <text evidence="2">The sequence shown here is derived from an EMBL/GenBank/DDBJ whole genome shotgun (WGS) entry which is preliminary data.</text>
</comment>
<accession>A0ABR5S729</accession>
<sequence length="89" mass="10002">MIYPLVLELAADRIPVGVACRVLGFSEQAFYRWRADPVSQQRSHSRPERTSQPNLQQSPVSATQLTDEVAGPFEVFTGTVNGRFLVRVR</sequence>
<proteinExistence type="predicted"/>
<name>A0ABR5S729_9MICO</name>
<evidence type="ECO:0008006" key="4">
    <source>
        <dbReference type="Google" id="ProtNLM"/>
    </source>
</evidence>
<feature type="compositionally biased region" description="Polar residues" evidence="1">
    <location>
        <begin position="50"/>
        <end position="63"/>
    </location>
</feature>
<evidence type="ECO:0000256" key="1">
    <source>
        <dbReference type="SAM" id="MobiDB-lite"/>
    </source>
</evidence>
<gene>
    <name evidence="2" type="ORF">NS263_06645</name>
</gene>
<evidence type="ECO:0000313" key="2">
    <source>
        <dbReference type="EMBL" id="KTR40731.1"/>
    </source>
</evidence>
<dbReference type="Proteomes" id="UP000078335">
    <property type="component" value="Unassembled WGS sequence"/>
</dbReference>
<feature type="region of interest" description="Disordered" evidence="1">
    <location>
        <begin position="38"/>
        <end position="63"/>
    </location>
</feature>